<dbReference type="InterPro" id="IPR017972">
    <property type="entry name" value="Cyt_P450_CS"/>
</dbReference>
<sequence>MSEPTTLLMTLRDLLDSRIVLFAVASAVYWVGLSYSRGETRRLVHIPTVGPSAPLLSYFGAYRLVADARSVIYTGISKYPNSIFKVPHVLRWLVVITDPKVIDEVRKLPDSILSSFEAATESIQTEFTLGKPIRDNPYHLSIVRVQLTRAIPQLVPALYDEIVASFNDLIPATDNWMSVKILDTMMKVVARASNRVFVGLPLCRDPEYTALNVQFTLDVVKTSSILCLFPRPFRPFVNSLISDIPKRVAVALKHLAPVFAARRKEREEKGDDYPAKPVDLITWIMDLAKDKEEESDWDLTLRVLTINFAAIHTSSMTFTHAFFYLAAYPEYLKPLREEVENAVRKYGWTKEGLDQMQHIDSFIKESQRLNPLSIVLVPRVVLKDHVFSDGTMVPKGTTIGVATARAHLNGDRYEDPLQFDGFRYVKLKEQCAGESEKRFDMVSSNIDALAFGLGRHACPGRFFATSELKTMFAHAVVTYDVKLEDMGVRPADRWIATSCLPNLTAQVLFRKRADI</sequence>
<accession>A0A8S0VWL3</accession>
<dbReference type="GO" id="GO:0020037">
    <property type="term" value="F:heme binding"/>
    <property type="evidence" value="ECO:0007669"/>
    <property type="project" value="InterPro"/>
</dbReference>
<dbReference type="PRINTS" id="PR00385">
    <property type="entry name" value="P450"/>
</dbReference>
<evidence type="ECO:0008006" key="10">
    <source>
        <dbReference type="Google" id="ProtNLM"/>
    </source>
</evidence>
<evidence type="ECO:0000256" key="4">
    <source>
        <dbReference type="ARBA" id="ARBA00023002"/>
    </source>
</evidence>
<dbReference type="GO" id="GO:0004497">
    <property type="term" value="F:monooxygenase activity"/>
    <property type="evidence" value="ECO:0007669"/>
    <property type="project" value="UniProtKB-KW"/>
</dbReference>
<dbReference type="Gene3D" id="1.10.630.10">
    <property type="entry name" value="Cytochrome P450"/>
    <property type="match status" value="1"/>
</dbReference>
<evidence type="ECO:0000313" key="8">
    <source>
        <dbReference type="EMBL" id="CAA7265244.1"/>
    </source>
</evidence>
<comment type="caution">
    <text evidence="8">The sequence shown here is derived from an EMBL/GenBank/DDBJ whole genome shotgun (WGS) entry which is preliminary data.</text>
</comment>
<keyword evidence="9" id="KW-1185">Reference proteome</keyword>
<evidence type="ECO:0000256" key="6">
    <source>
        <dbReference type="PIRSR" id="PIRSR602403-1"/>
    </source>
</evidence>
<dbReference type="PANTHER" id="PTHR46206">
    <property type="entry name" value="CYTOCHROME P450"/>
    <property type="match status" value="1"/>
</dbReference>
<dbReference type="Proteomes" id="UP000467700">
    <property type="component" value="Unassembled WGS sequence"/>
</dbReference>
<name>A0A8S0VWL3_CYCAE</name>
<dbReference type="InterPro" id="IPR002403">
    <property type="entry name" value="Cyt_P450_E_grp-IV"/>
</dbReference>
<dbReference type="PRINTS" id="PR00465">
    <property type="entry name" value="EP450IV"/>
</dbReference>
<comment type="cofactor">
    <cofactor evidence="1 6">
        <name>heme</name>
        <dbReference type="ChEBI" id="CHEBI:30413"/>
    </cofactor>
</comment>
<dbReference type="Pfam" id="PF00067">
    <property type="entry name" value="p450"/>
    <property type="match status" value="1"/>
</dbReference>
<comment type="similarity">
    <text evidence="2 7">Belongs to the cytochrome P450 family.</text>
</comment>
<evidence type="ECO:0000256" key="3">
    <source>
        <dbReference type="ARBA" id="ARBA00022723"/>
    </source>
</evidence>
<dbReference type="InterPro" id="IPR001128">
    <property type="entry name" value="Cyt_P450"/>
</dbReference>
<dbReference type="GO" id="GO:0005506">
    <property type="term" value="F:iron ion binding"/>
    <property type="evidence" value="ECO:0007669"/>
    <property type="project" value="InterPro"/>
</dbReference>
<dbReference type="EMBL" id="CACVBS010000047">
    <property type="protein sequence ID" value="CAA7265244.1"/>
    <property type="molecule type" value="Genomic_DNA"/>
</dbReference>
<dbReference type="PROSITE" id="PS00086">
    <property type="entry name" value="CYTOCHROME_P450"/>
    <property type="match status" value="1"/>
</dbReference>
<evidence type="ECO:0000256" key="2">
    <source>
        <dbReference type="ARBA" id="ARBA00010617"/>
    </source>
</evidence>
<reference evidence="8 9" key="1">
    <citation type="submission" date="2020-01" db="EMBL/GenBank/DDBJ databases">
        <authorList>
            <person name="Gupta K D."/>
        </authorList>
    </citation>
    <scope>NUCLEOTIDE SEQUENCE [LARGE SCALE GENOMIC DNA]</scope>
</reference>
<dbReference type="AlphaFoldDB" id="A0A8S0VWL3"/>
<keyword evidence="5 6" id="KW-0408">Iron</keyword>
<dbReference type="GO" id="GO:0016705">
    <property type="term" value="F:oxidoreductase activity, acting on paired donors, with incorporation or reduction of molecular oxygen"/>
    <property type="evidence" value="ECO:0007669"/>
    <property type="project" value="InterPro"/>
</dbReference>
<evidence type="ECO:0000313" key="9">
    <source>
        <dbReference type="Proteomes" id="UP000467700"/>
    </source>
</evidence>
<evidence type="ECO:0000256" key="5">
    <source>
        <dbReference type="ARBA" id="ARBA00023004"/>
    </source>
</evidence>
<dbReference type="InterPro" id="IPR036396">
    <property type="entry name" value="Cyt_P450_sf"/>
</dbReference>
<protein>
    <recommendedName>
        <fullName evidence="10">Cytochrome P450</fullName>
    </recommendedName>
</protein>
<proteinExistence type="inferred from homology"/>
<keyword evidence="6 7" id="KW-0349">Heme</keyword>
<keyword evidence="4 7" id="KW-0560">Oxidoreductase</keyword>
<gene>
    <name evidence="8" type="ORF">AAE3_LOCUS7474</name>
</gene>
<evidence type="ECO:0000256" key="7">
    <source>
        <dbReference type="RuleBase" id="RU000461"/>
    </source>
</evidence>
<evidence type="ECO:0000256" key="1">
    <source>
        <dbReference type="ARBA" id="ARBA00001971"/>
    </source>
</evidence>
<keyword evidence="7" id="KW-0503">Monooxygenase</keyword>
<keyword evidence="3 6" id="KW-0479">Metal-binding</keyword>
<dbReference type="OrthoDB" id="1844152at2759"/>
<feature type="binding site" description="axial binding residue" evidence="6">
    <location>
        <position position="458"/>
    </location>
    <ligand>
        <name>heme</name>
        <dbReference type="ChEBI" id="CHEBI:30413"/>
    </ligand>
    <ligandPart>
        <name>Fe</name>
        <dbReference type="ChEBI" id="CHEBI:18248"/>
    </ligandPart>
</feature>
<dbReference type="SUPFAM" id="SSF48264">
    <property type="entry name" value="Cytochrome P450"/>
    <property type="match status" value="1"/>
</dbReference>
<organism evidence="8 9">
    <name type="scientific">Cyclocybe aegerita</name>
    <name type="common">Black poplar mushroom</name>
    <name type="synonym">Agrocybe aegerita</name>
    <dbReference type="NCBI Taxonomy" id="1973307"/>
    <lineage>
        <taxon>Eukaryota</taxon>
        <taxon>Fungi</taxon>
        <taxon>Dikarya</taxon>
        <taxon>Basidiomycota</taxon>
        <taxon>Agaricomycotina</taxon>
        <taxon>Agaricomycetes</taxon>
        <taxon>Agaricomycetidae</taxon>
        <taxon>Agaricales</taxon>
        <taxon>Agaricineae</taxon>
        <taxon>Bolbitiaceae</taxon>
        <taxon>Cyclocybe</taxon>
    </lineage>
</organism>
<dbReference type="CDD" id="cd11041">
    <property type="entry name" value="CYP503A1-like"/>
    <property type="match status" value="1"/>
</dbReference>